<reference evidence="17" key="1">
    <citation type="submission" date="2006-10" db="EMBL/GenBank/DDBJ databases">
        <authorList>
            <person name="Amadeo P."/>
            <person name="Zhao Q."/>
            <person name="Wortman J."/>
            <person name="Fraser-Liggett C."/>
            <person name="Carlton J."/>
        </authorList>
    </citation>
    <scope>NUCLEOTIDE SEQUENCE</scope>
    <source>
        <strain evidence="17">G3</strain>
    </source>
</reference>
<dbReference type="KEGG" id="tva:4758561"/>
<sequence length="189" mass="19550">MRYRKTATYNPTIYDLGGHGGGIKGTKGQIPSGSPLSLTSAATQTYGYQVFQGGKGEDGKSTAGSGGGGYYGGRGGSVYLVDAAEYTSGGSGGSSFISGHPGCIAMNSQGSSLGTSIHPSGFFFENTITIQGNSEIPSPTSINSVEDVGHVGNGYVRITVLGSICFRSCNIAVFNIRHFLLILEFMFIC</sequence>
<name>A2F2U7_TRIV3</name>
<dbReference type="Proteomes" id="UP000001542">
    <property type="component" value="Unassembled WGS sequence"/>
</dbReference>
<keyword evidence="14" id="KW-0675">Receptor</keyword>
<evidence type="ECO:0000256" key="9">
    <source>
        <dbReference type="ARBA" id="ARBA00022840"/>
    </source>
</evidence>
<dbReference type="VEuPathDB" id="TrichDB:TVAG_096500"/>
<evidence type="ECO:0000256" key="13">
    <source>
        <dbReference type="ARBA" id="ARBA00023157"/>
    </source>
</evidence>
<protein>
    <recommendedName>
        <fullName evidence="2">receptor protein-tyrosine kinase</fullName>
        <ecNumber evidence="2">2.7.10.1</ecNumber>
    </recommendedName>
</protein>
<keyword evidence="11" id="KW-0472">Membrane</keyword>
<dbReference type="VEuPathDB" id="TrichDB:TVAGG3_0342720"/>
<evidence type="ECO:0000256" key="6">
    <source>
        <dbReference type="ARBA" id="ARBA00022729"/>
    </source>
</evidence>
<proteinExistence type="predicted"/>
<dbReference type="RefSeq" id="XP_001313669.1">
    <property type="nucleotide sequence ID" value="XM_001313668.1"/>
</dbReference>
<evidence type="ECO:0000256" key="4">
    <source>
        <dbReference type="ARBA" id="ARBA00022679"/>
    </source>
</evidence>
<evidence type="ECO:0000256" key="12">
    <source>
        <dbReference type="ARBA" id="ARBA00023137"/>
    </source>
</evidence>
<evidence type="ECO:0000256" key="10">
    <source>
        <dbReference type="ARBA" id="ARBA00022989"/>
    </source>
</evidence>
<dbReference type="GO" id="GO:0005524">
    <property type="term" value="F:ATP binding"/>
    <property type="evidence" value="ECO:0007669"/>
    <property type="project" value="UniProtKB-KW"/>
</dbReference>
<evidence type="ECO:0000313" key="18">
    <source>
        <dbReference type="Proteomes" id="UP000001542"/>
    </source>
</evidence>
<dbReference type="GO" id="GO:0005886">
    <property type="term" value="C:plasma membrane"/>
    <property type="evidence" value="ECO:0007669"/>
    <property type="project" value="UniProtKB-SubCell"/>
</dbReference>
<evidence type="ECO:0000256" key="14">
    <source>
        <dbReference type="ARBA" id="ARBA00023170"/>
    </source>
</evidence>
<keyword evidence="18" id="KW-1185">Reference proteome</keyword>
<evidence type="ECO:0000256" key="11">
    <source>
        <dbReference type="ARBA" id="ARBA00023136"/>
    </source>
</evidence>
<keyword evidence="3" id="KW-1003">Cell membrane</keyword>
<evidence type="ECO:0000256" key="7">
    <source>
        <dbReference type="ARBA" id="ARBA00022741"/>
    </source>
</evidence>
<dbReference type="GO" id="GO:0004714">
    <property type="term" value="F:transmembrane receptor protein tyrosine kinase activity"/>
    <property type="evidence" value="ECO:0007669"/>
    <property type="project" value="UniProtKB-EC"/>
</dbReference>
<dbReference type="InterPro" id="IPR055163">
    <property type="entry name" value="ALK/LTK-like_GRD"/>
</dbReference>
<gene>
    <name evidence="17" type="ORF">TVAG_096500</name>
</gene>
<dbReference type="EC" id="2.7.10.1" evidence="2"/>
<keyword evidence="12" id="KW-0829">Tyrosine-protein kinase</keyword>
<keyword evidence="13" id="KW-1015">Disulfide bond</keyword>
<keyword evidence="9" id="KW-0067">ATP-binding</keyword>
<evidence type="ECO:0000256" key="8">
    <source>
        <dbReference type="ARBA" id="ARBA00022777"/>
    </source>
</evidence>
<evidence type="ECO:0000313" key="17">
    <source>
        <dbReference type="EMBL" id="EAY00740.1"/>
    </source>
</evidence>
<organism evidence="17 18">
    <name type="scientific">Trichomonas vaginalis (strain ATCC PRA-98 / G3)</name>
    <dbReference type="NCBI Taxonomy" id="412133"/>
    <lineage>
        <taxon>Eukaryota</taxon>
        <taxon>Metamonada</taxon>
        <taxon>Parabasalia</taxon>
        <taxon>Trichomonadida</taxon>
        <taxon>Trichomonadidae</taxon>
        <taxon>Trichomonas</taxon>
    </lineage>
</organism>
<dbReference type="EMBL" id="DS113590">
    <property type="protein sequence ID" value="EAY00740.1"/>
    <property type="molecule type" value="Genomic_DNA"/>
</dbReference>
<dbReference type="InParanoid" id="A2F2U7"/>
<keyword evidence="10" id="KW-1133">Transmembrane helix</keyword>
<keyword evidence="8" id="KW-0418">Kinase</keyword>
<evidence type="ECO:0000256" key="5">
    <source>
        <dbReference type="ARBA" id="ARBA00022692"/>
    </source>
</evidence>
<evidence type="ECO:0000256" key="15">
    <source>
        <dbReference type="ARBA" id="ARBA00023180"/>
    </source>
</evidence>
<reference evidence="17" key="2">
    <citation type="journal article" date="2007" name="Science">
        <title>Draft genome sequence of the sexually transmitted pathogen Trichomonas vaginalis.</title>
        <authorList>
            <person name="Carlton J.M."/>
            <person name="Hirt R.P."/>
            <person name="Silva J.C."/>
            <person name="Delcher A.L."/>
            <person name="Schatz M."/>
            <person name="Zhao Q."/>
            <person name="Wortman J.R."/>
            <person name="Bidwell S.L."/>
            <person name="Alsmark U.C.M."/>
            <person name="Besteiro S."/>
            <person name="Sicheritz-Ponten T."/>
            <person name="Noel C.J."/>
            <person name="Dacks J.B."/>
            <person name="Foster P.G."/>
            <person name="Simillion C."/>
            <person name="Van de Peer Y."/>
            <person name="Miranda-Saavedra D."/>
            <person name="Barton G.J."/>
            <person name="Westrop G.D."/>
            <person name="Mueller S."/>
            <person name="Dessi D."/>
            <person name="Fiori P.L."/>
            <person name="Ren Q."/>
            <person name="Paulsen I."/>
            <person name="Zhang H."/>
            <person name="Bastida-Corcuera F.D."/>
            <person name="Simoes-Barbosa A."/>
            <person name="Brown M.T."/>
            <person name="Hayes R.D."/>
            <person name="Mukherjee M."/>
            <person name="Okumura C.Y."/>
            <person name="Schneider R."/>
            <person name="Smith A.J."/>
            <person name="Vanacova S."/>
            <person name="Villalvazo M."/>
            <person name="Haas B.J."/>
            <person name="Pertea M."/>
            <person name="Feldblyum T.V."/>
            <person name="Utterback T.R."/>
            <person name="Shu C.L."/>
            <person name="Osoegawa K."/>
            <person name="de Jong P.J."/>
            <person name="Hrdy I."/>
            <person name="Horvathova L."/>
            <person name="Zubacova Z."/>
            <person name="Dolezal P."/>
            <person name="Malik S.B."/>
            <person name="Logsdon J.M. Jr."/>
            <person name="Henze K."/>
            <person name="Gupta A."/>
            <person name="Wang C.C."/>
            <person name="Dunne R.L."/>
            <person name="Upcroft J.A."/>
            <person name="Upcroft P."/>
            <person name="White O."/>
            <person name="Salzberg S.L."/>
            <person name="Tang P."/>
            <person name="Chiu C.-H."/>
            <person name="Lee Y.-S."/>
            <person name="Embley T.M."/>
            <person name="Coombs G.H."/>
            <person name="Mottram J.C."/>
            <person name="Tachezy J."/>
            <person name="Fraser-Liggett C.M."/>
            <person name="Johnson P.J."/>
        </authorList>
    </citation>
    <scope>NUCLEOTIDE SEQUENCE [LARGE SCALE GENOMIC DNA]</scope>
    <source>
        <strain evidence="17">G3</strain>
    </source>
</reference>
<comment type="subcellular location">
    <subcellularLocation>
        <location evidence="1">Cell membrane</location>
        <topology evidence="1">Single-pass type I membrane protein</topology>
    </subcellularLocation>
</comment>
<evidence type="ECO:0000256" key="1">
    <source>
        <dbReference type="ARBA" id="ARBA00004251"/>
    </source>
</evidence>
<keyword evidence="5" id="KW-0812">Transmembrane</keyword>
<keyword evidence="4" id="KW-0808">Transferase</keyword>
<evidence type="ECO:0000259" key="16">
    <source>
        <dbReference type="Pfam" id="PF12810"/>
    </source>
</evidence>
<keyword evidence="15" id="KW-0325">Glycoprotein</keyword>
<keyword evidence="6" id="KW-0732">Signal</keyword>
<dbReference type="Pfam" id="PF12810">
    <property type="entry name" value="ALK_LTK_GRD"/>
    <property type="match status" value="1"/>
</dbReference>
<evidence type="ECO:0000256" key="2">
    <source>
        <dbReference type="ARBA" id="ARBA00011902"/>
    </source>
</evidence>
<feature type="domain" description="ALK/LTK-like glycine-rich" evidence="16">
    <location>
        <begin position="15"/>
        <end position="161"/>
    </location>
</feature>
<keyword evidence="7" id="KW-0547">Nucleotide-binding</keyword>
<dbReference type="AlphaFoldDB" id="A2F2U7"/>
<evidence type="ECO:0000256" key="3">
    <source>
        <dbReference type="ARBA" id="ARBA00022475"/>
    </source>
</evidence>
<accession>A2F2U7</accession>